<protein>
    <submittedName>
        <fullName evidence="12">Dihydrolipoamide dehydrogenase</fullName>
    </submittedName>
</protein>
<dbReference type="Gene3D" id="3.50.50.60">
    <property type="entry name" value="FAD/NAD(P)-binding domain"/>
    <property type="match status" value="2"/>
</dbReference>
<dbReference type="PANTHER" id="PTHR43014">
    <property type="entry name" value="MERCURIC REDUCTASE"/>
    <property type="match status" value="1"/>
</dbReference>
<dbReference type="Pfam" id="PF02852">
    <property type="entry name" value="Pyr_redox_dim"/>
    <property type="match status" value="1"/>
</dbReference>
<evidence type="ECO:0000256" key="4">
    <source>
        <dbReference type="ARBA" id="ARBA00022827"/>
    </source>
</evidence>
<dbReference type="PRINTS" id="PR00368">
    <property type="entry name" value="FADPNR"/>
</dbReference>
<evidence type="ECO:0000256" key="6">
    <source>
        <dbReference type="ARBA" id="ARBA00023002"/>
    </source>
</evidence>
<dbReference type="PANTHER" id="PTHR43014:SF2">
    <property type="entry name" value="MERCURIC REDUCTASE"/>
    <property type="match status" value="1"/>
</dbReference>
<accession>A0ABQ5LVZ3</accession>
<evidence type="ECO:0000256" key="7">
    <source>
        <dbReference type="ARBA" id="ARBA00023157"/>
    </source>
</evidence>
<gene>
    <name evidence="12" type="primary">merA1</name>
    <name evidence="12" type="ORF">STA1M1_30330</name>
</gene>
<dbReference type="Gene3D" id="3.30.390.30">
    <property type="match status" value="1"/>
</dbReference>
<evidence type="ECO:0000256" key="2">
    <source>
        <dbReference type="ARBA" id="ARBA00007532"/>
    </source>
</evidence>
<dbReference type="Pfam" id="PF07992">
    <property type="entry name" value="Pyr_redox_2"/>
    <property type="match status" value="1"/>
</dbReference>
<dbReference type="InterPro" id="IPR023753">
    <property type="entry name" value="FAD/NAD-binding_dom"/>
</dbReference>
<evidence type="ECO:0000256" key="9">
    <source>
        <dbReference type="RuleBase" id="RU003691"/>
    </source>
</evidence>
<evidence type="ECO:0000256" key="3">
    <source>
        <dbReference type="ARBA" id="ARBA00022630"/>
    </source>
</evidence>
<dbReference type="InterPro" id="IPR012999">
    <property type="entry name" value="Pyr_OxRdtase_I_AS"/>
</dbReference>
<evidence type="ECO:0000256" key="1">
    <source>
        <dbReference type="ARBA" id="ARBA00001974"/>
    </source>
</evidence>
<feature type="domain" description="FAD/NAD(P)-binding" evidence="11">
    <location>
        <begin position="7"/>
        <end position="301"/>
    </location>
</feature>
<comment type="cofactor">
    <cofactor evidence="1">
        <name>FAD</name>
        <dbReference type="ChEBI" id="CHEBI:57692"/>
    </cofactor>
</comment>
<dbReference type="PROSITE" id="PS00076">
    <property type="entry name" value="PYRIDINE_REDOX_1"/>
    <property type="match status" value="1"/>
</dbReference>
<keyword evidence="3 9" id="KW-0285">Flavoprotein</keyword>
<keyword evidence="6 9" id="KW-0560">Oxidoreductase</keyword>
<reference evidence="12" key="1">
    <citation type="journal article" date="2023" name="Int. J. Syst. Evol. Microbiol.">
        <title>Sinisalibacter aestuarii sp. nov., isolated from estuarine sediment of the Arakawa River.</title>
        <authorList>
            <person name="Arafat S.T."/>
            <person name="Hirano S."/>
            <person name="Sato A."/>
            <person name="Takeuchi K."/>
            <person name="Yasuda T."/>
            <person name="Terahara T."/>
            <person name="Hamada M."/>
            <person name="Kobayashi T."/>
        </authorList>
    </citation>
    <scope>NUCLEOTIDE SEQUENCE</scope>
    <source>
        <strain evidence="12">B-399</strain>
    </source>
</reference>
<feature type="domain" description="Pyridine nucleotide-disulphide oxidoreductase dimerisation" evidence="10">
    <location>
        <begin position="321"/>
        <end position="428"/>
    </location>
</feature>
<evidence type="ECO:0000259" key="11">
    <source>
        <dbReference type="Pfam" id="PF07992"/>
    </source>
</evidence>
<sequence>MSVTKTDICVIGAGSGGLSVAAGAVQMGARVVLIEAGEMGGDCLNTGCVPSKALLHAACAGMDWQDAHDHVRATIAAIAPHDSVERFEGLGVRVIKGFARFTGPREVAVNGETIRARRIVIATGSRPRLPAIAGLEDVPCLTNETIFALAERPEHLLILGAGAVGLEMAEAHRRLGCEVTVLEAARAMGRDDPEAVAVVLAALRARGVRIEEDMPVVRAQGGDGRITLTTADGARITGSHLLVATGRAPAIEGLDLDKAGVEAGSGGIVVDTRLRSTNRRIHAIGDVTGGAQFTHVAGYQAGVIIRAMLFGLPAKARADHIPHALYTAPELAQVGLTEAEARARYGDGVEIARAAFSGNDRAVATGETAGFLKVMVHKGRPVGATLVGAGAGEQIALWALALSGRQKLSAIAGIVVPYPTMAEISKRAAGVYFAPRLFDNKTVKRVVRAVQTILP</sequence>
<keyword evidence="4 9" id="KW-0274">FAD</keyword>
<proteinExistence type="inferred from homology"/>
<dbReference type="InterPro" id="IPR016156">
    <property type="entry name" value="FAD/NAD-linked_Rdtase_dimer_sf"/>
</dbReference>
<dbReference type="RefSeq" id="WP_281843200.1">
    <property type="nucleotide sequence ID" value="NZ_BROH01000010.1"/>
</dbReference>
<dbReference type="SUPFAM" id="SSF51905">
    <property type="entry name" value="FAD/NAD(P)-binding domain"/>
    <property type="match status" value="1"/>
</dbReference>
<keyword evidence="5" id="KW-0521">NADP</keyword>
<organism evidence="12 13">
    <name type="scientific">Sinisalibacter aestuarii</name>
    <dbReference type="NCBI Taxonomy" id="2949426"/>
    <lineage>
        <taxon>Bacteria</taxon>
        <taxon>Pseudomonadati</taxon>
        <taxon>Pseudomonadota</taxon>
        <taxon>Alphaproteobacteria</taxon>
        <taxon>Rhodobacterales</taxon>
        <taxon>Roseobacteraceae</taxon>
        <taxon>Sinisalibacter</taxon>
    </lineage>
</organism>
<dbReference type="InterPro" id="IPR036188">
    <property type="entry name" value="FAD/NAD-bd_sf"/>
</dbReference>
<comment type="similarity">
    <text evidence="2 9">Belongs to the class-I pyridine nucleotide-disulfide oxidoreductase family.</text>
</comment>
<evidence type="ECO:0000313" key="13">
    <source>
        <dbReference type="Proteomes" id="UP001144205"/>
    </source>
</evidence>
<evidence type="ECO:0000256" key="5">
    <source>
        <dbReference type="ARBA" id="ARBA00022857"/>
    </source>
</evidence>
<dbReference type="PRINTS" id="PR00411">
    <property type="entry name" value="PNDRDTASEI"/>
</dbReference>
<dbReference type="EMBL" id="BROH01000010">
    <property type="protein sequence ID" value="GKY89164.1"/>
    <property type="molecule type" value="Genomic_DNA"/>
</dbReference>
<keyword evidence="7" id="KW-1015">Disulfide bond</keyword>
<evidence type="ECO:0000313" key="12">
    <source>
        <dbReference type="EMBL" id="GKY89164.1"/>
    </source>
</evidence>
<dbReference type="InterPro" id="IPR001100">
    <property type="entry name" value="Pyr_nuc-diS_OxRdtase"/>
</dbReference>
<keyword evidence="13" id="KW-1185">Reference proteome</keyword>
<comment type="caution">
    <text evidence="12">The sequence shown here is derived from an EMBL/GenBank/DDBJ whole genome shotgun (WGS) entry which is preliminary data.</text>
</comment>
<evidence type="ECO:0000259" key="10">
    <source>
        <dbReference type="Pfam" id="PF02852"/>
    </source>
</evidence>
<dbReference type="Proteomes" id="UP001144205">
    <property type="component" value="Unassembled WGS sequence"/>
</dbReference>
<name>A0ABQ5LVZ3_9RHOB</name>
<dbReference type="InterPro" id="IPR004099">
    <property type="entry name" value="Pyr_nucl-diS_OxRdtase_dimer"/>
</dbReference>
<dbReference type="PIRSF" id="PIRSF000350">
    <property type="entry name" value="Mercury_reductase_MerA"/>
    <property type="match status" value="1"/>
</dbReference>
<evidence type="ECO:0000256" key="8">
    <source>
        <dbReference type="ARBA" id="ARBA00023284"/>
    </source>
</evidence>
<keyword evidence="8 9" id="KW-0676">Redox-active center</keyword>
<dbReference type="SUPFAM" id="SSF55424">
    <property type="entry name" value="FAD/NAD-linked reductases, dimerisation (C-terminal) domain"/>
    <property type="match status" value="1"/>
</dbReference>